<accession>A0AAV1P936</accession>
<dbReference type="Proteomes" id="UP001314229">
    <property type="component" value="Unassembled WGS sequence"/>
</dbReference>
<dbReference type="AlphaFoldDB" id="A0AAV1P936"/>
<reference evidence="1 2" key="1">
    <citation type="submission" date="2024-01" db="EMBL/GenBank/DDBJ databases">
        <authorList>
            <person name="Alioto T."/>
            <person name="Alioto T."/>
            <person name="Gomez Garrido J."/>
        </authorList>
    </citation>
    <scope>NUCLEOTIDE SEQUENCE [LARGE SCALE GENOMIC DNA]</scope>
</reference>
<comment type="caution">
    <text evidence="1">The sequence shown here is derived from an EMBL/GenBank/DDBJ whole genome shotgun (WGS) entry which is preliminary data.</text>
</comment>
<name>A0AAV1P936_SCOSC</name>
<evidence type="ECO:0000313" key="1">
    <source>
        <dbReference type="EMBL" id="CAK6968376.1"/>
    </source>
</evidence>
<evidence type="ECO:0000313" key="2">
    <source>
        <dbReference type="Proteomes" id="UP001314229"/>
    </source>
</evidence>
<protein>
    <submittedName>
        <fullName evidence="1">Uncharacterized protein</fullName>
    </submittedName>
</protein>
<keyword evidence="2" id="KW-1185">Reference proteome</keyword>
<sequence>MYRRCENERRRFSERRSLQLRKCARSSVPDGKRKRERHCAYSSFTTFRHSQTKAELSLFKLKLTAQWR</sequence>
<organism evidence="1 2">
    <name type="scientific">Scomber scombrus</name>
    <name type="common">Atlantic mackerel</name>
    <name type="synonym">Scomber vernalis</name>
    <dbReference type="NCBI Taxonomy" id="13677"/>
    <lineage>
        <taxon>Eukaryota</taxon>
        <taxon>Metazoa</taxon>
        <taxon>Chordata</taxon>
        <taxon>Craniata</taxon>
        <taxon>Vertebrata</taxon>
        <taxon>Euteleostomi</taxon>
        <taxon>Actinopterygii</taxon>
        <taxon>Neopterygii</taxon>
        <taxon>Teleostei</taxon>
        <taxon>Neoteleostei</taxon>
        <taxon>Acanthomorphata</taxon>
        <taxon>Pelagiaria</taxon>
        <taxon>Scombriformes</taxon>
        <taxon>Scombridae</taxon>
        <taxon>Scomber</taxon>
    </lineage>
</organism>
<proteinExistence type="predicted"/>
<gene>
    <name evidence="1" type="ORF">FSCOSCO3_A022126</name>
</gene>
<dbReference type="EMBL" id="CAWUFR010000118">
    <property type="protein sequence ID" value="CAK6968376.1"/>
    <property type="molecule type" value="Genomic_DNA"/>
</dbReference>